<comment type="caution">
    <text evidence="2">The sequence shown here is derived from an EMBL/GenBank/DDBJ whole genome shotgun (WGS) entry which is preliminary data.</text>
</comment>
<dbReference type="Proteomes" id="UP001151760">
    <property type="component" value="Unassembled WGS sequence"/>
</dbReference>
<dbReference type="EMBL" id="BQNB010009526">
    <property type="protein sequence ID" value="GJS64745.1"/>
    <property type="molecule type" value="Genomic_DNA"/>
</dbReference>
<gene>
    <name evidence="2" type="ORF">Tco_0679309</name>
</gene>
<evidence type="ECO:0000313" key="2">
    <source>
        <dbReference type="EMBL" id="GJS64745.1"/>
    </source>
</evidence>
<reference evidence="2" key="1">
    <citation type="journal article" date="2022" name="Int. J. Mol. Sci.">
        <title>Draft Genome of Tanacetum Coccineum: Genomic Comparison of Closely Related Tanacetum-Family Plants.</title>
        <authorList>
            <person name="Yamashiro T."/>
            <person name="Shiraishi A."/>
            <person name="Nakayama K."/>
            <person name="Satake H."/>
        </authorList>
    </citation>
    <scope>NUCLEOTIDE SEQUENCE</scope>
</reference>
<sequence>MLVFRTKASHPLDTNLYRIARAMASATAVAAIGIRALGYRELGCISNMSNMDELRHTDNTTLVPPRFPDTLPQREEALTETGQNSVPVPEIALTVYTTRLRGQLHTIHEDMDCYLNACLEELEAFMTLWDVKPRVEESSLETLSVNELISQLRQICEDVEDHASNAQEEAQHKRKDALEEVIQRIYRNNN</sequence>
<keyword evidence="3" id="KW-1185">Reference proteome</keyword>
<accession>A0ABQ4XI92</accession>
<keyword evidence="1" id="KW-0175">Coiled coil</keyword>
<evidence type="ECO:0000313" key="3">
    <source>
        <dbReference type="Proteomes" id="UP001151760"/>
    </source>
</evidence>
<evidence type="ECO:0000256" key="1">
    <source>
        <dbReference type="SAM" id="Coils"/>
    </source>
</evidence>
<feature type="coiled-coil region" evidence="1">
    <location>
        <begin position="149"/>
        <end position="176"/>
    </location>
</feature>
<proteinExistence type="predicted"/>
<name>A0ABQ4XI92_9ASTR</name>
<organism evidence="2 3">
    <name type="scientific">Tanacetum coccineum</name>
    <dbReference type="NCBI Taxonomy" id="301880"/>
    <lineage>
        <taxon>Eukaryota</taxon>
        <taxon>Viridiplantae</taxon>
        <taxon>Streptophyta</taxon>
        <taxon>Embryophyta</taxon>
        <taxon>Tracheophyta</taxon>
        <taxon>Spermatophyta</taxon>
        <taxon>Magnoliopsida</taxon>
        <taxon>eudicotyledons</taxon>
        <taxon>Gunneridae</taxon>
        <taxon>Pentapetalae</taxon>
        <taxon>asterids</taxon>
        <taxon>campanulids</taxon>
        <taxon>Asterales</taxon>
        <taxon>Asteraceae</taxon>
        <taxon>Asteroideae</taxon>
        <taxon>Anthemideae</taxon>
        <taxon>Anthemidinae</taxon>
        <taxon>Tanacetum</taxon>
    </lineage>
</organism>
<protein>
    <submittedName>
        <fullName evidence="2">Uncharacterized protein</fullName>
    </submittedName>
</protein>
<reference evidence="2" key="2">
    <citation type="submission" date="2022-01" db="EMBL/GenBank/DDBJ databases">
        <authorList>
            <person name="Yamashiro T."/>
            <person name="Shiraishi A."/>
            <person name="Satake H."/>
            <person name="Nakayama K."/>
        </authorList>
    </citation>
    <scope>NUCLEOTIDE SEQUENCE</scope>
</reference>